<comment type="caution">
    <text evidence="1">The sequence shown here is derived from an EMBL/GenBank/DDBJ whole genome shotgun (WGS) entry which is preliminary data.</text>
</comment>
<proteinExistence type="predicted"/>
<protein>
    <submittedName>
        <fullName evidence="1">Uncharacterized protein</fullName>
    </submittedName>
</protein>
<organism evidence="1 2">
    <name type="scientific">Pseudomonas syringae group genomosp. 3</name>
    <dbReference type="NCBI Taxonomy" id="251701"/>
    <lineage>
        <taxon>Bacteria</taxon>
        <taxon>Pseudomonadati</taxon>
        <taxon>Pseudomonadota</taxon>
        <taxon>Gammaproteobacteria</taxon>
        <taxon>Pseudomonadales</taxon>
        <taxon>Pseudomonadaceae</taxon>
        <taxon>Pseudomonas</taxon>
    </lineage>
</organism>
<reference evidence="1 2" key="1">
    <citation type="submission" date="2016-10" db="EMBL/GenBank/DDBJ databases">
        <title>Comparative genomics of Pseudomonas syringae.</title>
        <authorList>
            <person name="Hulin M.T."/>
        </authorList>
    </citation>
    <scope>NUCLEOTIDE SEQUENCE [LARGE SCALE GENOMIC DNA]</scope>
    <source>
        <strain evidence="1 2">9643</strain>
    </source>
</reference>
<dbReference type="Proteomes" id="UP000236998">
    <property type="component" value="Unassembled WGS sequence"/>
</dbReference>
<dbReference type="AlphaFoldDB" id="A0ABD6V874"/>
<evidence type="ECO:0000313" key="2">
    <source>
        <dbReference type="Proteomes" id="UP000236998"/>
    </source>
</evidence>
<name>A0ABD6V874_9PSED</name>
<sequence>MFDDYNNFYSEAVSLMLPSSKITITPSDETPYTFQNLKFDILVLNEAAHIMTIHEMYASIKLSKCKSSLEISDLELERLKFEESQLSAFRYGEIFNFFEEVRLGDQLKFTGTLFKKKLEIKRKAVELSEKKASENNTQRTTIAFGLIASATLSPELFQPLAKQLGFNYSDDINKLLGISLSIAAVIALLVTTKAIVKLWRILSSQN</sequence>
<gene>
    <name evidence="1" type="ORF">BKM07_17945</name>
</gene>
<dbReference type="EMBL" id="MLET01000013">
    <property type="protein sequence ID" value="POD67199.1"/>
    <property type="molecule type" value="Genomic_DNA"/>
</dbReference>
<evidence type="ECO:0000313" key="1">
    <source>
        <dbReference type="EMBL" id="POD67199.1"/>
    </source>
</evidence>
<accession>A0ABD6V874</accession>